<dbReference type="AlphaFoldDB" id="X1G6H2"/>
<accession>X1G6H2</accession>
<comment type="caution">
    <text evidence="1">The sequence shown here is derived from an EMBL/GenBank/DDBJ whole genome shotgun (WGS) entry which is preliminary data.</text>
</comment>
<sequence length="123" mass="14272">PFPYISGKKKIVPFTKLPKELQEDYLEVVHFEKLKSTKTSKYLFIVSHYELGLLGVILKTDENILGIAENYSLKFKPTSRLKIYNPSEVLRDTYLIRAIIEVVKVNECEIIYSLPSFFKALNI</sequence>
<gene>
    <name evidence="1" type="ORF">S03H2_28004</name>
</gene>
<dbReference type="EMBL" id="BARU01016863">
    <property type="protein sequence ID" value="GAH53491.1"/>
    <property type="molecule type" value="Genomic_DNA"/>
</dbReference>
<evidence type="ECO:0000313" key="1">
    <source>
        <dbReference type="EMBL" id="GAH53491.1"/>
    </source>
</evidence>
<reference evidence="1" key="1">
    <citation type="journal article" date="2014" name="Front. Microbiol.">
        <title>High frequency of phylogenetically diverse reductive dehalogenase-homologous genes in deep subseafloor sedimentary metagenomes.</title>
        <authorList>
            <person name="Kawai M."/>
            <person name="Futagami T."/>
            <person name="Toyoda A."/>
            <person name="Takaki Y."/>
            <person name="Nishi S."/>
            <person name="Hori S."/>
            <person name="Arai W."/>
            <person name="Tsubouchi T."/>
            <person name="Morono Y."/>
            <person name="Uchiyama I."/>
            <person name="Ito T."/>
            <person name="Fujiyama A."/>
            <person name="Inagaki F."/>
            <person name="Takami H."/>
        </authorList>
    </citation>
    <scope>NUCLEOTIDE SEQUENCE</scope>
    <source>
        <strain evidence="1">Expedition CK06-06</strain>
    </source>
</reference>
<protein>
    <submittedName>
        <fullName evidence="1">Uncharacterized protein</fullName>
    </submittedName>
</protein>
<proteinExistence type="predicted"/>
<feature type="non-terminal residue" evidence="1">
    <location>
        <position position="1"/>
    </location>
</feature>
<organism evidence="1">
    <name type="scientific">marine sediment metagenome</name>
    <dbReference type="NCBI Taxonomy" id="412755"/>
    <lineage>
        <taxon>unclassified sequences</taxon>
        <taxon>metagenomes</taxon>
        <taxon>ecological metagenomes</taxon>
    </lineage>
</organism>
<name>X1G6H2_9ZZZZ</name>